<sequence>MVGCLHRDSADGAPFDRQLQTGCDLPSGTAVTKVHCCLSLSADEATSPLSTYFLRPSLFTDSLNRPKNRCLTVVTLSSRTVHPPDTSFTGLPHFRPPGRWSSRPLSAHMCPLLYTRQGCVQLGRSGARAKTPKPYAWQSLTRIRPAHCDHRQQPSHRARSSDQVARIQATAHPPLIDPALGYTCELVREGQRRTRSTVDKHNHSGLLRVI</sequence>
<evidence type="ECO:0000313" key="1">
    <source>
        <dbReference type="EMBL" id="VEL31640.1"/>
    </source>
</evidence>
<dbReference type="AlphaFoldDB" id="A0A3S5ATG0"/>
<comment type="caution">
    <text evidence="1">The sequence shown here is derived from an EMBL/GenBank/DDBJ whole genome shotgun (WGS) entry which is preliminary data.</text>
</comment>
<keyword evidence="2" id="KW-1185">Reference proteome</keyword>
<gene>
    <name evidence="1" type="ORF">PXEA_LOCUS25080</name>
</gene>
<dbReference type="EMBL" id="CAAALY010124877">
    <property type="protein sequence ID" value="VEL31640.1"/>
    <property type="molecule type" value="Genomic_DNA"/>
</dbReference>
<proteinExistence type="predicted"/>
<reference evidence="1" key="1">
    <citation type="submission" date="2018-11" db="EMBL/GenBank/DDBJ databases">
        <authorList>
            <consortium name="Pathogen Informatics"/>
        </authorList>
    </citation>
    <scope>NUCLEOTIDE SEQUENCE</scope>
</reference>
<protein>
    <submittedName>
        <fullName evidence="1">Uncharacterized protein</fullName>
    </submittedName>
</protein>
<organism evidence="1 2">
    <name type="scientific">Protopolystoma xenopodis</name>
    <dbReference type="NCBI Taxonomy" id="117903"/>
    <lineage>
        <taxon>Eukaryota</taxon>
        <taxon>Metazoa</taxon>
        <taxon>Spiralia</taxon>
        <taxon>Lophotrochozoa</taxon>
        <taxon>Platyhelminthes</taxon>
        <taxon>Monogenea</taxon>
        <taxon>Polyopisthocotylea</taxon>
        <taxon>Polystomatidea</taxon>
        <taxon>Polystomatidae</taxon>
        <taxon>Protopolystoma</taxon>
    </lineage>
</organism>
<accession>A0A3S5ATG0</accession>
<name>A0A3S5ATG0_9PLAT</name>
<evidence type="ECO:0000313" key="2">
    <source>
        <dbReference type="Proteomes" id="UP000784294"/>
    </source>
</evidence>
<dbReference type="Proteomes" id="UP000784294">
    <property type="component" value="Unassembled WGS sequence"/>
</dbReference>